<sequence length="81" mass="9291">MDYIFSQHNLSFLDDVIPEKDKKKKEDDKKKKKKLSADSDNDDVSNISPVNQYILKSATKAISFKTSLNAQRLDVDLFLIV</sequence>
<accession>A0A401QKW2</accession>
<proteinExistence type="predicted"/>
<dbReference type="STRING" id="75743.A0A401QKW2"/>
<protein>
    <submittedName>
        <fullName evidence="2">Uncharacterized protein</fullName>
    </submittedName>
</protein>
<dbReference type="EMBL" id="BFAA01222738">
    <property type="protein sequence ID" value="GCB85953.1"/>
    <property type="molecule type" value="Genomic_DNA"/>
</dbReference>
<evidence type="ECO:0000313" key="3">
    <source>
        <dbReference type="Proteomes" id="UP000288216"/>
    </source>
</evidence>
<feature type="compositionally biased region" description="Basic and acidic residues" evidence="1">
    <location>
        <begin position="20"/>
        <end position="29"/>
    </location>
</feature>
<reference evidence="2 3" key="1">
    <citation type="journal article" date="2018" name="Nat. Ecol. Evol.">
        <title>Shark genomes provide insights into elasmobranch evolution and the origin of vertebrates.</title>
        <authorList>
            <person name="Hara Y"/>
            <person name="Yamaguchi K"/>
            <person name="Onimaru K"/>
            <person name="Kadota M"/>
            <person name="Koyanagi M"/>
            <person name="Keeley SD"/>
            <person name="Tatsumi K"/>
            <person name="Tanaka K"/>
            <person name="Motone F"/>
            <person name="Kageyama Y"/>
            <person name="Nozu R"/>
            <person name="Adachi N"/>
            <person name="Nishimura O"/>
            <person name="Nakagawa R"/>
            <person name="Tanegashima C"/>
            <person name="Kiyatake I"/>
            <person name="Matsumoto R"/>
            <person name="Murakumo K"/>
            <person name="Nishida K"/>
            <person name="Terakita A"/>
            <person name="Kuratani S"/>
            <person name="Sato K"/>
            <person name="Hyodo S Kuraku.S."/>
        </authorList>
    </citation>
    <scope>NUCLEOTIDE SEQUENCE [LARGE SCALE GENOMIC DNA]</scope>
</reference>
<name>A0A401QKW2_SCYTO</name>
<keyword evidence="3" id="KW-1185">Reference proteome</keyword>
<evidence type="ECO:0000256" key="1">
    <source>
        <dbReference type="SAM" id="MobiDB-lite"/>
    </source>
</evidence>
<gene>
    <name evidence="2" type="ORF">scyTo_0026641</name>
</gene>
<comment type="caution">
    <text evidence="2">The sequence shown here is derived from an EMBL/GenBank/DDBJ whole genome shotgun (WGS) entry which is preliminary data.</text>
</comment>
<organism evidence="2 3">
    <name type="scientific">Scyliorhinus torazame</name>
    <name type="common">Cloudy catshark</name>
    <name type="synonym">Catulus torazame</name>
    <dbReference type="NCBI Taxonomy" id="75743"/>
    <lineage>
        <taxon>Eukaryota</taxon>
        <taxon>Metazoa</taxon>
        <taxon>Chordata</taxon>
        <taxon>Craniata</taxon>
        <taxon>Vertebrata</taxon>
        <taxon>Chondrichthyes</taxon>
        <taxon>Elasmobranchii</taxon>
        <taxon>Galeomorphii</taxon>
        <taxon>Galeoidea</taxon>
        <taxon>Carcharhiniformes</taxon>
        <taxon>Scyliorhinidae</taxon>
        <taxon>Scyliorhinus</taxon>
    </lineage>
</organism>
<dbReference type="Proteomes" id="UP000288216">
    <property type="component" value="Unassembled WGS sequence"/>
</dbReference>
<feature type="region of interest" description="Disordered" evidence="1">
    <location>
        <begin position="20"/>
        <end position="47"/>
    </location>
</feature>
<dbReference type="AlphaFoldDB" id="A0A401QKW2"/>
<evidence type="ECO:0000313" key="2">
    <source>
        <dbReference type="EMBL" id="GCB85953.1"/>
    </source>
</evidence>